<dbReference type="InterPro" id="IPR050229">
    <property type="entry name" value="GlpE_sulfurtransferase"/>
</dbReference>
<keyword evidence="1" id="KW-1133">Transmembrane helix</keyword>
<dbReference type="PANTHER" id="PTHR43031:SF1">
    <property type="entry name" value="PYRIDINE NUCLEOTIDE-DISULPHIDE OXIDOREDUCTASE"/>
    <property type="match status" value="1"/>
</dbReference>
<dbReference type="SUPFAM" id="SSF52821">
    <property type="entry name" value="Rhodanese/Cell cycle control phosphatase"/>
    <property type="match status" value="1"/>
</dbReference>
<dbReference type="Gene3D" id="3.40.250.10">
    <property type="entry name" value="Rhodanese-like domain"/>
    <property type="match status" value="1"/>
</dbReference>
<evidence type="ECO:0000313" key="3">
    <source>
        <dbReference type="EMBL" id="RRD62345.1"/>
    </source>
</evidence>
<evidence type="ECO:0000256" key="1">
    <source>
        <dbReference type="SAM" id="Phobius"/>
    </source>
</evidence>
<keyword evidence="1" id="KW-0812">Transmembrane</keyword>
<dbReference type="Pfam" id="PF00581">
    <property type="entry name" value="Rhodanese"/>
    <property type="match status" value="1"/>
</dbReference>
<organism evidence="3 4">
    <name type="scientific">Tannerella forsythia</name>
    <name type="common">Bacteroides forsythus</name>
    <dbReference type="NCBI Taxonomy" id="28112"/>
    <lineage>
        <taxon>Bacteria</taxon>
        <taxon>Pseudomonadati</taxon>
        <taxon>Bacteroidota</taxon>
        <taxon>Bacteroidia</taxon>
        <taxon>Bacteroidales</taxon>
        <taxon>Tannerellaceae</taxon>
        <taxon>Tannerella</taxon>
    </lineage>
</organism>
<protein>
    <submittedName>
        <fullName evidence="3">Rhodanese-like domain-containing protein</fullName>
    </submittedName>
</protein>
<feature type="transmembrane region" description="Helical" evidence="1">
    <location>
        <begin position="9"/>
        <end position="26"/>
    </location>
</feature>
<dbReference type="AlphaFoldDB" id="A0A3P1XV39"/>
<dbReference type="PROSITE" id="PS50206">
    <property type="entry name" value="RHODANESE_3"/>
    <property type="match status" value="1"/>
</dbReference>
<evidence type="ECO:0000259" key="2">
    <source>
        <dbReference type="PROSITE" id="PS50206"/>
    </source>
</evidence>
<dbReference type="CDD" id="cd00158">
    <property type="entry name" value="RHOD"/>
    <property type="match status" value="1"/>
</dbReference>
<gene>
    <name evidence="3" type="ORF">EII40_03625</name>
</gene>
<dbReference type="InterPro" id="IPR001763">
    <property type="entry name" value="Rhodanese-like_dom"/>
</dbReference>
<reference evidence="3 4" key="1">
    <citation type="submission" date="2018-11" db="EMBL/GenBank/DDBJ databases">
        <title>Genomes From Bacteria Associated with the Canine Oral Cavity: a Test Case for Automated Genome-Based Taxonomic Assignment.</title>
        <authorList>
            <person name="Coil D.A."/>
            <person name="Jospin G."/>
            <person name="Darling A.E."/>
            <person name="Wallis C."/>
            <person name="Davis I.J."/>
            <person name="Harris S."/>
            <person name="Eisen J.A."/>
            <person name="Holcombe L.J."/>
            <person name="O'Flynn C."/>
        </authorList>
    </citation>
    <scope>NUCLEOTIDE SEQUENCE [LARGE SCALE GENOMIC DNA]</scope>
    <source>
        <strain evidence="3 4">OH2617_COT-023</strain>
    </source>
</reference>
<dbReference type="EMBL" id="RQYS01000012">
    <property type="protein sequence ID" value="RRD62345.1"/>
    <property type="molecule type" value="Genomic_DNA"/>
</dbReference>
<dbReference type="Proteomes" id="UP000278609">
    <property type="component" value="Unassembled WGS sequence"/>
</dbReference>
<dbReference type="PANTHER" id="PTHR43031">
    <property type="entry name" value="FAD-DEPENDENT OXIDOREDUCTASE"/>
    <property type="match status" value="1"/>
</dbReference>
<sequence>MSKQSFKKVILFVVSVIIVFIMFGLFKNLFSKPDDEGLVEAIRGGAFLVDVRTAGEFASGSASGAVNIPLDEIASRIHEFKNKKTIIVFCRSGNRSGQAKSILERHGFTNVLNGGTWGHVASLQ</sequence>
<dbReference type="RefSeq" id="WP_124750917.1">
    <property type="nucleotide sequence ID" value="NZ_RQYS01000012.1"/>
</dbReference>
<dbReference type="OrthoDB" id="1450994at2"/>
<name>A0A3P1XV39_TANFO</name>
<dbReference type="SMART" id="SM00450">
    <property type="entry name" value="RHOD"/>
    <property type="match status" value="1"/>
</dbReference>
<accession>A0A3P1XV39</accession>
<evidence type="ECO:0000313" key="4">
    <source>
        <dbReference type="Proteomes" id="UP000278609"/>
    </source>
</evidence>
<proteinExistence type="predicted"/>
<comment type="caution">
    <text evidence="3">The sequence shown here is derived from an EMBL/GenBank/DDBJ whole genome shotgun (WGS) entry which is preliminary data.</text>
</comment>
<dbReference type="InterPro" id="IPR036873">
    <property type="entry name" value="Rhodanese-like_dom_sf"/>
</dbReference>
<keyword evidence="1" id="KW-0472">Membrane</keyword>
<feature type="domain" description="Rhodanese" evidence="2">
    <location>
        <begin position="42"/>
        <end position="121"/>
    </location>
</feature>